<name>A0AAW5HRE5_9CORY</name>
<dbReference type="Proteomes" id="UP001205920">
    <property type="component" value="Unassembled WGS sequence"/>
</dbReference>
<dbReference type="EMBL" id="JAEUWV010000001">
    <property type="protein sequence ID" value="MCO6393487.1"/>
    <property type="molecule type" value="Genomic_DNA"/>
</dbReference>
<evidence type="ECO:0000313" key="3">
    <source>
        <dbReference type="EMBL" id="MCO6393487.1"/>
    </source>
</evidence>
<keyword evidence="4" id="KW-1185">Reference proteome</keyword>
<dbReference type="Pfam" id="PF02481">
    <property type="entry name" value="DNA_processg_A"/>
    <property type="match status" value="1"/>
</dbReference>
<comment type="similarity">
    <text evidence="1">Belongs to the DprA/Smf family.</text>
</comment>
<evidence type="ECO:0000256" key="1">
    <source>
        <dbReference type="ARBA" id="ARBA00006525"/>
    </source>
</evidence>
<protein>
    <submittedName>
        <fullName evidence="3">DNA-protecting protein DprA</fullName>
    </submittedName>
</protein>
<sequence>MSALESWAYLNRVIEGPSTALWALRNEGYTADEIAEGVRTRAPWLGDLAADTDARYTWDQPAEDLATAAEHGYTLITPESPEWPRERIYDSFNLGAKMSRDGEGAPIRADGVPPHALWVRGNTNLPELLENSIAIVGTRALSAYGHSATRDIVHGLKRWGYTIVSGGALGIDAAAHDAALEAGLPTVVFAACGPGITYPRRHKQLFDRIVAAGGAIITEYSPGMAPERHRFLTRNRLVAGFTQATLVIEAAYRSGALSTLRWAQYYQRGTLAVPGPITTAGSVGTNLAIYKGEATMVLNATYVLEAIRLENGLDAEQELADNNVASPLQLLTRTEMRIYDAAPKHHRDGLVAEEIAGAAALSLQVTINTLIELQGKGLIQREGQLWRRSETAKP</sequence>
<dbReference type="InterPro" id="IPR003488">
    <property type="entry name" value="DprA"/>
</dbReference>
<dbReference type="InterPro" id="IPR057666">
    <property type="entry name" value="DrpA_SLOG"/>
</dbReference>
<accession>A0AAW5HRE5</accession>
<organism evidence="3 4">
    <name type="scientific">Corynebacterium lipophilum</name>
    <dbReference type="NCBI Taxonomy" id="2804918"/>
    <lineage>
        <taxon>Bacteria</taxon>
        <taxon>Bacillati</taxon>
        <taxon>Actinomycetota</taxon>
        <taxon>Actinomycetes</taxon>
        <taxon>Mycobacteriales</taxon>
        <taxon>Corynebacteriaceae</taxon>
        <taxon>Corynebacterium</taxon>
    </lineage>
</organism>
<dbReference type="PANTHER" id="PTHR43022">
    <property type="entry name" value="PROTEIN SMF"/>
    <property type="match status" value="1"/>
</dbReference>
<feature type="domain" description="Smf/DprA SLOG" evidence="2">
    <location>
        <begin position="112"/>
        <end position="307"/>
    </location>
</feature>
<reference evidence="3 4" key="1">
    <citation type="submission" date="2021-01" db="EMBL/GenBank/DDBJ databases">
        <title>Identification and Characterization of Corynebacterium sp.</title>
        <authorList>
            <person name="Luo Q."/>
            <person name="Qu P."/>
            <person name="Chen Q."/>
        </authorList>
    </citation>
    <scope>NUCLEOTIDE SEQUENCE [LARGE SCALE GENOMIC DNA]</scope>
    <source>
        <strain evidence="3 4">MC-18</strain>
    </source>
</reference>
<dbReference type="PANTHER" id="PTHR43022:SF1">
    <property type="entry name" value="PROTEIN SMF"/>
    <property type="match status" value="1"/>
</dbReference>
<comment type="caution">
    <text evidence="3">The sequence shown here is derived from an EMBL/GenBank/DDBJ whole genome shotgun (WGS) entry which is preliminary data.</text>
</comment>
<dbReference type="GO" id="GO:0009294">
    <property type="term" value="P:DNA-mediated transformation"/>
    <property type="evidence" value="ECO:0007669"/>
    <property type="project" value="InterPro"/>
</dbReference>
<dbReference type="Gene3D" id="3.40.50.450">
    <property type="match status" value="1"/>
</dbReference>
<gene>
    <name evidence="3" type="ORF">JMN37_00585</name>
</gene>
<evidence type="ECO:0000259" key="2">
    <source>
        <dbReference type="Pfam" id="PF02481"/>
    </source>
</evidence>
<dbReference type="AlphaFoldDB" id="A0AAW5HRE5"/>
<dbReference type="SUPFAM" id="SSF102405">
    <property type="entry name" value="MCP/YpsA-like"/>
    <property type="match status" value="1"/>
</dbReference>
<dbReference type="RefSeq" id="WP_252930794.1">
    <property type="nucleotide sequence ID" value="NZ_JAEUWV010000001.1"/>
</dbReference>
<proteinExistence type="inferred from homology"/>
<evidence type="ECO:0000313" key="4">
    <source>
        <dbReference type="Proteomes" id="UP001205920"/>
    </source>
</evidence>